<protein>
    <submittedName>
        <fullName evidence="1">Uncharacterized protein</fullName>
    </submittedName>
</protein>
<reference evidence="1" key="1">
    <citation type="journal article" date="2023" name="G3 (Bethesda)">
        <title>Whole genome assembly and annotation of the endangered Caribbean coral Acropora cervicornis.</title>
        <authorList>
            <person name="Selwyn J.D."/>
            <person name="Vollmer S.V."/>
        </authorList>
    </citation>
    <scope>NUCLEOTIDE SEQUENCE</scope>
    <source>
        <strain evidence="1">K2</strain>
    </source>
</reference>
<reference evidence="1" key="2">
    <citation type="journal article" date="2023" name="Science">
        <title>Genomic signatures of disease resistance in endangered staghorn corals.</title>
        <authorList>
            <person name="Vollmer S.V."/>
            <person name="Selwyn J.D."/>
            <person name="Despard B.A."/>
            <person name="Roesel C.L."/>
        </authorList>
    </citation>
    <scope>NUCLEOTIDE SEQUENCE</scope>
    <source>
        <strain evidence="1">K2</strain>
    </source>
</reference>
<accession>A0AAD9QY22</accession>
<organism evidence="1 2">
    <name type="scientific">Acropora cervicornis</name>
    <name type="common">Staghorn coral</name>
    <dbReference type="NCBI Taxonomy" id="6130"/>
    <lineage>
        <taxon>Eukaryota</taxon>
        <taxon>Metazoa</taxon>
        <taxon>Cnidaria</taxon>
        <taxon>Anthozoa</taxon>
        <taxon>Hexacorallia</taxon>
        <taxon>Scleractinia</taxon>
        <taxon>Astrocoeniina</taxon>
        <taxon>Acroporidae</taxon>
        <taxon>Acropora</taxon>
    </lineage>
</organism>
<gene>
    <name evidence="1" type="ORF">P5673_006372</name>
</gene>
<dbReference type="AlphaFoldDB" id="A0AAD9QY22"/>
<keyword evidence="2" id="KW-1185">Reference proteome</keyword>
<comment type="caution">
    <text evidence="1">The sequence shown here is derived from an EMBL/GenBank/DDBJ whole genome shotgun (WGS) entry which is preliminary data.</text>
</comment>
<dbReference type="Proteomes" id="UP001249851">
    <property type="component" value="Unassembled WGS sequence"/>
</dbReference>
<evidence type="ECO:0000313" key="2">
    <source>
        <dbReference type="Proteomes" id="UP001249851"/>
    </source>
</evidence>
<evidence type="ECO:0000313" key="1">
    <source>
        <dbReference type="EMBL" id="KAK2569442.1"/>
    </source>
</evidence>
<proteinExistence type="predicted"/>
<name>A0AAD9QY22_ACRCE</name>
<sequence length="100" mass="11527">MTSSEGRHYGEWALSSWYEILPGPDRLLEVSTMLSEENASLAVRNWCTKLLTPGINNEKLQSISDALISHHWHQAKRMGCIGVQFTYINGFYHRFVWRAS</sequence>
<dbReference type="EMBL" id="JARQWQ010000010">
    <property type="protein sequence ID" value="KAK2569442.1"/>
    <property type="molecule type" value="Genomic_DNA"/>
</dbReference>